<reference evidence="4" key="1">
    <citation type="submission" date="2020-10" db="EMBL/GenBank/DDBJ databases">
        <authorList>
            <person name="Gilroy R."/>
        </authorList>
    </citation>
    <scope>NUCLEOTIDE SEQUENCE</scope>
    <source>
        <strain evidence="4">ChiSxjej1B13-7958</strain>
    </source>
</reference>
<dbReference type="AlphaFoldDB" id="A0A9D1AL69"/>
<dbReference type="GO" id="GO:0071555">
    <property type="term" value="P:cell wall organization"/>
    <property type="evidence" value="ECO:0007669"/>
    <property type="project" value="UniProtKB-KW"/>
</dbReference>
<dbReference type="EMBL" id="DVGZ01000025">
    <property type="protein sequence ID" value="HIR46459.1"/>
    <property type="molecule type" value="Genomic_DNA"/>
</dbReference>
<evidence type="ECO:0000259" key="3">
    <source>
        <dbReference type="PROSITE" id="PS51781"/>
    </source>
</evidence>
<proteinExistence type="predicted"/>
<keyword evidence="1" id="KW-0378">Hydrolase</keyword>
<dbReference type="InterPro" id="IPR002508">
    <property type="entry name" value="MurNAc-LAA_cat"/>
</dbReference>
<comment type="caution">
    <text evidence="4">The sequence shown here is derived from an EMBL/GenBank/DDBJ whole genome shotgun (WGS) entry which is preliminary data.</text>
</comment>
<dbReference type="Pfam" id="PF01520">
    <property type="entry name" value="Amidase_3"/>
    <property type="match status" value="1"/>
</dbReference>
<reference evidence="4" key="2">
    <citation type="journal article" date="2021" name="PeerJ">
        <title>Extensive microbial diversity within the chicken gut microbiome revealed by metagenomics and culture.</title>
        <authorList>
            <person name="Gilroy R."/>
            <person name="Ravi A."/>
            <person name="Getino M."/>
            <person name="Pursley I."/>
            <person name="Horton D.L."/>
            <person name="Alikhan N.F."/>
            <person name="Baker D."/>
            <person name="Gharbi K."/>
            <person name="Hall N."/>
            <person name="Watson M."/>
            <person name="Adriaenssens E.M."/>
            <person name="Foster-Nyarko E."/>
            <person name="Jarju S."/>
            <person name="Secka A."/>
            <person name="Antonio M."/>
            <person name="Oren A."/>
            <person name="Chaudhuri R.R."/>
            <person name="La Ragione R."/>
            <person name="Hildebrand F."/>
            <person name="Pallen M.J."/>
        </authorList>
    </citation>
    <scope>NUCLEOTIDE SEQUENCE</scope>
    <source>
        <strain evidence="4">ChiSxjej1B13-7958</strain>
    </source>
</reference>
<sequence length="247" mass="27619">MPIIFLSPSLQPFNEYVGGGNEQQYMNEVADAMEPMLRANAIRFTRSKIGDSLADVIRQSNSGNYDLHLALHSNAAGESMSGQLNGADMYYYTYSVWGKKAAKILAENYRKIAYDPNRVQARPTTKLVEVTKTNAPAVLVEVEYHDNEAGANWIRTHINEIAANLTEGLTIYFGLPYISDTMEPRSAMVCTKESPLNLRVRPNLHAPVVTQIPRGSTVTIYGVWKNWRVVGYQDYLGYADASYLRGV</sequence>
<organism evidence="4 5">
    <name type="scientific">Candidatus Caccousia avicola</name>
    <dbReference type="NCBI Taxonomy" id="2840721"/>
    <lineage>
        <taxon>Bacteria</taxon>
        <taxon>Bacillati</taxon>
        <taxon>Bacillota</taxon>
        <taxon>Clostridia</taxon>
        <taxon>Eubacteriales</taxon>
        <taxon>Oscillospiraceae</taxon>
        <taxon>Oscillospiraceae incertae sedis</taxon>
        <taxon>Candidatus Caccousia</taxon>
    </lineage>
</organism>
<evidence type="ECO:0000256" key="2">
    <source>
        <dbReference type="ARBA" id="ARBA00023316"/>
    </source>
</evidence>
<dbReference type="Gene3D" id="3.40.630.40">
    <property type="entry name" value="Zn-dependent exopeptidases"/>
    <property type="match status" value="1"/>
</dbReference>
<evidence type="ECO:0000313" key="4">
    <source>
        <dbReference type="EMBL" id="HIR46459.1"/>
    </source>
</evidence>
<dbReference type="InterPro" id="IPR003646">
    <property type="entry name" value="SH3-like_bac-type"/>
</dbReference>
<name>A0A9D1AL69_9FIRM</name>
<dbReference type="PROSITE" id="PS51781">
    <property type="entry name" value="SH3B"/>
    <property type="match status" value="1"/>
</dbReference>
<evidence type="ECO:0000313" key="5">
    <source>
        <dbReference type="Proteomes" id="UP000824242"/>
    </source>
</evidence>
<protein>
    <submittedName>
        <fullName evidence="4">N-acetylmuramoyl-L-alanine amidase</fullName>
    </submittedName>
</protein>
<dbReference type="Gene3D" id="2.30.30.40">
    <property type="entry name" value="SH3 Domains"/>
    <property type="match status" value="1"/>
</dbReference>
<keyword evidence="2" id="KW-0961">Cell wall biogenesis/degradation</keyword>
<evidence type="ECO:0000256" key="1">
    <source>
        <dbReference type="ARBA" id="ARBA00022801"/>
    </source>
</evidence>
<dbReference type="Proteomes" id="UP000824242">
    <property type="component" value="Unassembled WGS sequence"/>
</dbReference>
<accession>A0A9D1AL69</accession>
<feature type="domain" description="SH3b" evidence="3">
    <location>
        <begin position="184"/>
        <end position="247"/>
    </location>
</feature>
<dbReference type="GO" id="GO:0009253">
    <property type="term" value="P:peptidoglycan catabolic process"/>
    <property type="evidence" value="ECO:0007669"/>
    <property type="project" value="InterPro"/>
</dbReference>
<dbReference type="SUPFAM" id="SSF53187">
    <property type="entry name" value="Zn-dependent exopeptidases"/>
    <property type="match status" value="1"/>
</dbReference>
<dbReference type="GO" id="GO:0008745">
    <property type="term" value="F:N-acetylmuramoyl-L-alanine amidase activity"/>
    <property type="evidence" value="ECO:0007669"/>
    <property type="project" value="InterPro"/>
</dbReference>
<gene>
    <name evidence="4" type="ORF">IAB89_02195</name>
</gene>
<dbReference type="Pfam" id="PF08239">
    <property type="entry name" value="SH3_3"/>
    <property type="match status" value="1"/>
</dbReference>